<evidence type="ECO:0000256" key="3">
    <source>
        <dbReference type="ARBA" id="ARBA00022475"/>
    </source>
</evidence>
<feature type="transmembrane region" description="Helical" evidence="14">
    <location>
        <begin position="6"/>
        <end position="23"/>
    </location>
</feature>
<accession>A0ABW2AAE7</accession>
<dbReference type="NCBIfam" id="TIGR00351">
    <property type="entry name" value="narI"/>
    <property type="match status" value="1"/>
</dbReference>
<evidence type="ECO:0000256" key="9">
    <source>
        <dbReference type="ARBA" id="ARBA00023002"/>
    </source>
</evidence>
<feature type="transmembrane region" description="Helical" evidence="14">
    <location>
        <begin position="44"/>
        <end position="66"/>
    </location>
</feature>
<gene>
    <name evidence="16" type="primary">narI</name>
    <name evidence="16" type="ORF">ACFQDH_00500</name>
</gene>
<evidence type="ECO:0000313" key="17">
    <source>
        <dbReference type="Proteomes" id="UP001596298"/>
    </source>
</evidence>
<evidence type="ECO:0000256" key="6">
    <source>
        <dbReference type="ARBA" id="ARBA00022723"/>
    </source>
</evidence>
<keyword evidence="10" id="KW-0408">Iron</keyword>
<evidence type="ECO:0000256" key="13">
    <source>
        <dbReference type="SAM" id="MobiDB-lite"/>
    </source>
</evidence>
<dbReference type="PANTHER" id="PTHR30598:SF3">
    <property type="entry name" value="RESPIRATORY NITRATE REDUCTASE 1 GAMMA CHAIN"/>
    <property type="match status" value="1"/>
</dbReference>
<proteinExistence type="predicted"/>
<dbReference type="RefSeq" id="WP_382397456.1">
    <property type="nucleotide sequence ID" value="NZ_JBHSWH010000001.1"/>
</dbReference>
<keyword evidence="7" id="KW-0249">Electron transport</keyword>
<reference evidence="17" key="1">
    <citation type="journal article" date="2019" name="Int. J. Syst. Evol. Microbiol.">
        <title>The Global Catalogue of Microorganisms (GCM) 10K type strain sequencing project: providing services to taxonomists for standard genome sequencing and annotation.</title>
        <authorList>
            <consortium name="The Broad Institute Genomics Platform"/>
            <consortium name="The Broad Institute Genome Sequencing Center for Infectious Disease"/>
            <person name="Wu L."/>
            <person name="Ma J."/>
        </authorList>
    </citation>
    <scope>NUCLEOTIDE SEQUENCE [LARGE SCALE GENOMIC DNA]</scope>
    <source>
        <strain evidence="17">CCUG 58127</strain>
    </source>
</reference>
<evidence type="ECO:0000256" key="12">
    <source>
        <dbReference type="ARBA" id="ARBA00023136"/>
    </source>
</evidence>
<dbReference type="PANTHER" id="PTHR30598">
    <property type="entry name" value="NITRATE REDUCTASE PRIVATE CHAPERONE, REDOX ENZYME MATURATION PROTEIN REMP FAMILY"/>
    <property type="match status" value="1"/>
</dbReference>
<dbReference type="InterPro" id="IPR036197">
    <property type="entry name" value="NarG-like_sf"/>
</dbReference>
<feature type="transmembrane region" description="Helical" evidence="14">
    <location>
        <begin position="86"/>
        <end position="108"/>
    </location>
</feature>
<keyword evidence="11" id="KW-0534">Nitrate assimilation</keyword>
<dbReference type="EMBL" id="JBHSWH010000001">
    <property type="protein sequence ID" value="MFC6703790.1"/>
    <property type="molecule type" value="Genomic_DNA"/>
</dbReference>
<evidence type="ECO:0000256" key="14">
    <source>
        <dbReference type="SAM" id="Phobius"/>
    </source>
</evidence>
<evidence type="ECO:0000256" key="10">
    <source>
        <dbReference type="ARBA" id="ARBA00023004"/>
    </source>
</evidence>
<feature type="region of interest" description="Disordered" evidence="13">
    <location>
        <begin position="225"/>
        <end position="249"/>
    </location>
</feature>
<comment type="caution">
    <text evidence="16">The sequence shown here is derived from an EMBL/GenBank/DDBJ whole genome shotgun (WGS) entry which is preliminary data.</text>
</comment>
<protein>
    <submittedName>
        <fullName evidence="16">Respiratory nitrate reductase subunit gamma</fullName>
    </submittedName>
</protein>
<evidence type="ECO:0000313" key="16">
    <source>
        <dbReference type="EMBL" id="MFC6703790.1"/>
    </source>
</evidence>
<keyword evidence="17" id="KW-1185">Reference proteome</keyword>
<dbReference type="InterPro" id="IPR023234">
    <property type="entry name" value="NarG-like_domain"/>
</dbReference>
<keyword evidence="4" id="KW-0349">Heme</keyword>
<keyword evidence="5 14" id="KW-0812">Transmembrane</keyword>
<dbReference type="SUPFAM" id="SSF103501">
    <property type="entry name" value="Respiratory nitrate reductase 1 gamma chain"/>
    <property type="match status" value="1"/>
</dbReference>
<dbReference type="InterPro" id="IPR051936">
    <property type="entry name" value="Heme-iron_electron_transfer"/>
</dbReference>
<evidence type="ECO:0000256" key="1">
    <source>
        <dbReference type="ARBA" id="ARBA00004651"/>
    </source>
</evidence>
<evidence type="ECO:0000259" key="15">
    <source>
        <dbReference type="Pfam" id="PF02665"/>
    </source>
</evidence>
<keyword evidence="3" id="KW-1003">Cell membrane</keyword>
<evidence type="ECO:0000256" key="2">
    <source>
        <dbReference type="ARBA" id="ARBA00022448"/>
    </source>
</evidence>
<dbReference type="Proteomes" id="UP001596298">
    <property type="component" value="Unassembled WGS sequence"/>
</dbReference>
<organism evidence="16 17">
    <name type="scientific">Flexivirga alba</name>
    <dbReference type="NCBI Taxonomy" id="702742"/>
    <lineage>
        <taxon>Bacteria</taxon>
        <taxon>Bacillati</taxon>
        <taxon>Actinomycetota</taxon>
        <taxon>Actinomycetes</taxon>
        <taxon>Micrococcales</taxon>
        <taxon>Dermacoccaceae</taxon>
        <taxon>Flexivirga</taxon>
    </lineage>
</organism>
<evidence type="ECO:0000256" key="4">
    <source>
        <dbReference type="ARBA" id="ARBA00022617"/>
    </source>
</evidence>
<keyword evidence="2" id="KW-0813">Transport</keyword>
<feature type="transmembrane region" description="Helical" evidence="14">
    <location>
        <begin position="128"/>
        <end position="150"/>
    </location>
</feature>
<evidence type="ECO:0000256" key="8">
    <source>
        <dbReference type="ARBA" id="ARBA00022989"/>
    </source>
</evidence>
<evidence type="ECO:0000256" key="5">
    <source>
        <dbReference type="ARBA" id="ARBA00022692"/>
    </source>
</evidence>
<keyword evidence="8 14" id="KW-1133">Transmembrane helix</keyword>
<comment type="subcellular location">
    <subcellularLocation>
        <location evidence="1">Cell membrane</location>
        <topology evidence="1">Multi-pass membrane protein</topology>
    </subcellularLocation>
</comment>
<name>A0ABW2AAE7_9MICO</name>
<feature type="transmembrane region" description="Helical" evidence="14">
    <location>
        <begin position="182"/>
        <end position="200"/>
    </location>
</feature>
<feature type="domain" description="NarG-like" evidence="15">
    <location>
        <begin position="4"/>
        <end position="224"/>
    </location>
</feature>
<evidence type="ECO:0000256" key="7">
    <source>
        <dbReference type="ARBA" id="ARBA00022982"/>
    </source>
</evidence>
<evidence type="ECO:0000256" key="11">
    <source>
        <dbReference type="ARBA" id="ARBA00023063"/>
    </source>
</evidence>
<sequence length="249" mass="28122">MALFLWVIVPYLCFAVFIVGHFWRYRYDKFGWTTRSSQLYENNMLRWGSPMFHFGMLGVLGGHIIGLVIPKVWTDALGISEHGYHIIALAGGIPAGLLALAGLVILVYRRRVTGPVFSATTKMDKVMYVFLAAAIVLGVWNTLASGLFHIGGDYNYRTGVSLWFRGVWTFNPDANLMANAPWSFQLHAFVAMVLFALWPFTRLVHVFSAPVGYLTRPYIVYRSRDERPGQGTGSRAPQRGWDKPTLQKK</sequence>
<keyword evidence="12 14" id="KW-0472">Membrane</keyword>
<dbReference type="InterPro" id="IPR003816">
    <property type="entry name" value="Nitrate_red_gam"/>
</dbReference>
<keyword evidence="9" id="KW-0560">Oxidoreductase</keyword>
<keyword evidence="6" id="KW-0479">Metal-binding</keyword>
<dbReference type="Gene3D" id="1.20.950.20">
    <property type="entry name" value="Transmembrane di-heme cytochromes, Chain C"/>
    <property type="match status" value="1"/>
</dbReference>
<dbReference type="Pfam" id="PF02665">
    <property type="entry name" value="Nitrate_red_gam"/>
    <property type="match status" value="1"/>
</dbReference>